<keyword evidence="3" id="KW-1185">Reference proteome</keyword>
<comment type="caution">
    <text evidence="2">The sequence shown here is derived from an EMBL/GenBank/DDBJ whole genome shotgun (WGS) entry which is preliminary data.</text>
</comment>
<organism evidence="2 3">
    <name type="scientific">Exiguobacterium undae</name>
    <dbReference type="NCBI Taxonomy" id="169177"/>
    <lineage>
        <taxon>Bacteria</taxon>
        <taxon>Bacillati</taxon>
        <taxon>Bacillota</taxon>
        <taxon>Bacilli</taxon>
        <taxon>Bacillales</taxon>
        <taxon>Bacillales Family XII. Incertae Sedis</taxon>
        <taxon>Exiguobacterium</taxon>
    </lineage>
</organism>
<accession>A0ABX2V8L3</accession>
<protein>
    <submittedName>
        <fullName evidence="2">Uncharacterized protein</fullName>
    </submittedName>
</protein>
<name>A0ABX2V8L3_9BACL</name>
<evidence type="ECO:0000313" key="3">
    <source>
        <dbReference type="Proteomes" id="UP000078447"/>
    </source>
</evidence>
<reference evidence="2 3" key="1">
    <citation type="submission" date="2016-03" db="EMBL/GenBank/DDBJ databases">
        <authorList>
            <person name="Cho S.-Y."/>
            <person name="Lim S."/>
            <person name="Kim H."/>
            <person name="Soh E.H."/>
            <person name="Moon J.S."/>
        </authorList>
    </citation>
    <scope>NUCLEOTIDE SEQUENCE [LARGE SCALE GENOMIC DNA]</scope>
    <source>
        <strain evidence="2 3">KCTC 3810</strain>
    </source>
</reference>
<dbReference type="Proteomes" id="UP000078447">
    <property type="component" value="Unassembled WGS sequence"/>
</dbReference>
<evidence type="ECO:0000313" key="2">
    <source>
        <dbReference type="EMBL" id="OAN14087.1"/>
    </source>
</evidence>
<feature type="compositionally biased region" description="Basic and acidic residues" evidence="1">
    <location>
        <begin position="32"/>
        <end position="41"/>
    </location>
</feature>
<gene>
    <name evidence="2" type="ORF">A3783_16190</name>
</gene>
<sequence length="110" mass="12340">MEKLLSRVGCSPTRCRPVDGNAASVARRGKGDRRERPKKADSAPGRKLPEPASEKLALSQNAEEDEERQRLFLMALAPTRSKLEYGNRTACGLFHQTERYALFHALNIVF</sequence>
<dbReference type="EMBL" id="LVVL01000002">
    <property type="protein sequence ID" value="OAN14087.1"/>
    <property type="molecule type" value="Genomic_DNA"/>
</dbReference>
<feature type="region of interest" description="Disordered" evidence="1">
    <location>
        <begin position="1"/>
        <end position="63"/>
    </location>
</feature>
<evidence type="ECO:0000256" key="1">
    <source>
        <dbReference type="SAM" id="MobiDB-lite"/>
    </source>
</evidence>
<proteinExistence type="predicted"/>